<dbReference type="EMBL" id="NAJP01000082">
    <property type="protein sequence ID" value="TKA33964.1"/>
    <property type="molecule type" value="Genomic_DNA"/>
</dbReference>
<sequence>MPSVVSAVSVPLLLLLSLPLATFAVVTTSIAFWILLFRVSLVYAELLAALFRSYIVPLPKESPIAIPSPSLEKDRSSRSRRASQSSSGSSGLQMRTFGLEDSSAILSGPLPVRDYEGVGGWLAPEDDEEDAHSIAPESRSTPSSPVASLQRHHSYSQTSLSRGHSPELVRPPAYPGGPGSGTASPERTFSTPLKLHTTGSDRASKVSFEDEHPSTVGSTASLTSVKVTRQDVM</sequence>
<feature type="compositionally biased region" description="Polar residues" evidence="1">
    <location>
        <begin position="215"/>
        <end position="227"/>
    </location>
</feature>
<dbReference type="AlphaFoldDB" id="A0A4U0UET9"/>
<organism evidence="2 3">
    <name type="scientific">Friedmanniomyces endolithicus</name>
    <dbReference type="NCBI Taxonomy" id="329885"/>
    <lineage>
        <taxon>Eukaryota</taxon>
        <taxon>Fungi</taxon>
        <taxon>Dikarya</taxon>
        <taxon>Ascomycota</taxon>
        <taxon>Pezizomycotina</taxon>
        <taxon>Dothideomycetes</taxon>
        <taxon>Dothideomycetidae</taxon>
        <taxon>Mycosphaerellales</taxon>
        <taxon>Teratosphaeriaceae</taxon>
        <taxon>Friedmanniomyces</taxon>
    </lineage>
</organism>
<dbReference type="OrthoDB" id="4492972at2759"/>
<proteinExistence type="predicted"/>
<comment type="caution">
    <text evidence="2">The sequence shown here is derived from an EMBL/GenBank/DDBJ whole genome shotgun (WGS) entry which is preliminary data.</text>
</comment>
<feature type="compositionally biased region" description="Polar residues" evidence="1">
    <location>
        <begin position="181"/>
        <end position="201"/>
    </location>
</feature>
<protein>
    <submittedName>
        <fullName evidence="2">Uncharacterized protein</fullName>
    </submittedName>
</protein>
<evidence type="ECO:0000313" key="2">
    <source>
        <dbReference type="EMBL" id="TKA33964.1"/>
    </source>
</evidence>
<feature type="compositionally biased region" description="Basic and acidic residues" evidence="1">
    <location>
        <begin position="202"/>
        <end position="213"/>
    </location>
</feature>
<accession>A0A4U0UET9</accession>
<evidence type="ECO:0000313" key="3">
    <source>
        <dbReference type="Proteomes" id="UP000310066"/>
    </source>
</evidence>
<evidence type="ECO:0000256" key="1">
    <source>
        <dbReference type="SAM" id="MobiDB-lite"/>
    </source>
</evidence>
<feature type="region of interest" description="Disordered" evidence="1">
    <location>
        <begin position="117"/>
        <end position="233"/>
    </location>
</feature>
<feature type="compositionally biased region" description="Polar residues" evidence="1">
    <location>
        <begin position="138"/>
        <end position="147"/>
    </location>
</feature>
<name>A0A4U0UET9_9PEZI</name>
<gene>
    <name evidence="2" type="ORF">B0A54_14841</name>
</gene>
<reference evidence="2 3" key="1">
    <citation type="submission" date="2017-03" db="EMBL/GenBank/DDBJ databases">
        <title>Genomes of endolithic fungi from Antarctica.</title>
        <authorList>
            <person name="Coleine C."/>
            <person name="Masonjones S."/>
            <person name="Stajich J.E."/>
        </authorList>
    </citation>
    <scope>NUCLEOTIDE SEQUENCE [LARGE SCALE GENOMIC DNA]</scope>
    <source>
        <strain evidence="2 3">CCFEE 5311</strain>
    </source>
</reference>
<feature type="region of interest" description="Disordered" evidence="1">
    <location>
        <begin position="66"/>
        <end position="94"/>
    </location>
</feature>
<dbReference type="Proteomes" id="UP000310066">
    <property type="component" value="Unassembled WGS sequence"/>
</dbReference>